<comment type="caution">
    <text evidence="2">The sequence shown here is derived from an EMBL/GenBank/DDBJ whole genome shotgun (WGS) entry which is preliminary data.</text>
</comment>
<dbReference type="Proteomes" id="UP000765509">
    <property type="component" value="Unassembled WGS sequence"/>
</dbReference>
<keyword evidence="3" id="KW-1185">Reference proteome</keyword>
<reference evidence="2" key="1">
    <citation type="submission" date="2021-03" db="EMBL/GenBank/DDBJ databases">
        <title>Draft genome sequence of rust myrtle Austropuccinia psidii MF-1, a brazilian biotype.</title>
        <authorList>
            <person name="Quecine M.C."/>
            <person name="Pachon D.M.R."/>
            <person name="Bonatelli M.L."/>
            <person name="Correr F.H."/>
            <person name="Franceschini L.M."/>
            <person name="Leite T.F."/>
            <person name="Margarido G.R.A."/>
            <person name="Almeida C.A."/>
            <person name="Ferrarezi J.A."/>
            <person name="Labate C.A."/>
        </authorList>
    </citation>
    <scope>NUCLEOTIDE SEQUENCE</scope>
    <source>
        <strain evidence="2">MF-1</strain>
    </source>
</reference>
<evidence type="ECO:0000313" key="3">
    <source>
        <dbReference type="Proteomes" id="UP000765509"/>
    </source>
</evidence>
<dbReference type="AlphaFoldDB" id="A0A9Q3CWF8"/>
<sequence>MSPVHHRNQPEERKGLEEDTLNTVVDGKTLSEIIHTLPFTFQFNRNLKKEDWKDMYQVLQLYQLLKDLFQWSMEHKRFNLASHWEELGAHCQKICLKEIPFKDLMVITKGWNSTKKFRLLEERETRIRENQATIQDIEEKLNQTGTTIIPSGSKGLDQPNSPVASHHSGTSRSGAKSHHYSQSQVVPSRRQGYKGKKRLLTAKGREIQTQLSRSCFTW</sequence>
<accession>A0A9Q3CWF8</accession>
<evidence type="ECO:0000256" key="1">
    <source>
        <dbReference type="SAM" id="MobiDB-lite"/>
    </source>
</evidence>
<feature type="region of interest" description="Disordered" evidence="1">
    <location>
        <begin position="146"/>
        <end position="199"/>
    </location>
</feature>
<proteinExistence type="predicted"/>
<feature type="compositionally biased region" description="Polar residues" evidence="1">
    <location>
        <begin position="158"/>
        <end position="186"/>
    </location>
</feature>
<dbReference type="EMBL" id="AVOT02010961">
    <property type="protein sequence ID" value="MBW0491208.1"/>
    <property type="molecule type" value="Genomic_DNA"/>
</dbReference>
<organism evidence="2 3">
    <name type="scientific">Austropuccinia psidii MF-1</name>
    <dbReference type="NCBI Taxonomy" id="1389203"/>
    <lineage>
        <taxon>Eukaryota</taxon>
        <taxon>Fungi</taxon>
        <taxon>Dikarya</taxon>
        <taxon>Basidiomycota</taxon>
        <taxon>Pucciniomycotina</taxon>
        <taxon>Pucciniomycetes</taxon>
        <taxon>Pucciniales</taxon>
        <taxon>Sphaerophragmiaceae</taxon>
        <taxon>Austropuccinia</taxon>
    </lineage>
</organism>
<name>A0A9Q3CWF8_9BASI</name>
<evidence type="ECO:0000313" key="2">
    <source>
        <dbReference type="EMBL" id="MBW0491208.1"/>
    </source>
</evidence>
<gene>
    <name evidence="2" type="ORF">O181_030923</name>
</gene>
<protein>
    <submittedName>
        <fullName evidence="2">Uncharacterized protein</fullName>
    </submittedName>
</protein>